<proteinExistence type="inferred from homology"/>
<evidence type="ECO:0000256" key="2">
    <source>
        <dbReference type="ARBA" id="ARBA00004906"/>
    </source>
</evidence>
<keyword evidence="14" id="KW-0576">Peroxisome</keyword>
<evidence type="ECO:0000256" key="3">
    <source>
        <dbReference type="ARBA" id="ARBA00008704"/>
    </source>
</evidence>
<dbReference type="OrthoDB" id="1701437at2759"/>
<keyword evidence="13" id="KW-0472">Membrane</keyword>
<feature type="domain" description="Pex N-terminal" evidence="19">
    <location>
        <begin position="53"/>
        <end position="258"/>
    </location>
</feature>
<dbReference type="InterPro" id="IPR006845">
    <property type="entry name" value="Pex_N"/>
</dbReference>
<keyword evidence="8" id="KW-0863">Zinc-finger</keyword>
<evidence type="ECO:0000256" key="10">
    <source>
        <dbReference type="ARBA" id="ARBA00022833"/>
    </source>
</evidence>
<evidence type="ECO:0000256" key="6">
    <source>
        <dbReference type="ARBA" id="ARBA00022692"/>
    </source>
</evidence>
<keyword evidence="6" id="KW-0812">Transmembrane</keyword>
<dbReference type="VEuPathDB" id="FungiDB:MSYG_2038"/>
<evidence type="ECO:0000256" key="12">
    <source>
        <dbReference type="ARBA" id="ARBA00022989"/>
    </source>
</evidence>
<keyword evidence="21" id="KW-1185">Reference proteome</keyword>
<dbReference type="InterPro" id="IPR025654">
    <property type="entry name" value="PEX2/10"/>
</dbReference>
<protein>
    <recommendedName>
        <fullName evidence="17">RING-type E3 ubiquitin transferase (cysteine targeting)</fullName>
        <ecNumber evidence="17">2.3.2.36</ecNumber>
    </recommendedName>
    <alternativeName>
        <fullName evidence="15">Peroxin-2</fullName>
    </alternativeName>
</protein>
<sequence>MMASPDGNAPAFYEAAFERARPQIERIRAQIPHFPAPALRVQRVGQLDADLLDQELTDLLAEPLKAALQKVHPVLEKQRHAELYLLLRLILYKFSIYDRSASYGAMLQNLKYRNEWVHRAHSTHAVTSTARDAPLSMVQLGLYPLLTIVLPYLYGKGKTYMSTHQFDQAPRESPQFVAYSLADHAQRLWNLAALMNFALFLWNGKYRTVTDRVLGMRLTYANRSLQRNVSFEFLNRQLVWNTFTEFLLFLLPLVKPRRILYRMARWPSHPVVLRALHDTLPERLSRRLGLVKDKEDGVVRLASRARKRTYGKYWFLPNECCALCFERLERAAGVDVDHVPVPPPDATLPNPNPLHPNSGLVATRQKRDQSEADRTSERALERARRLEARRAARKAATVSWSADHAPKLDGTSPNGIKYMDAILVTPYQTLPCAQNGRTCQYCYYCIAEKLLDENMGDDLQAGGGWACLRCGDYVYGAERVIVEST</sequence>
<evidence type="ECO:0000313" key="21">
    <source>
        <dbReference type="Proteomes" id="UP000186303"/>
    </source>
</evidence>
<feature type="region of interest" description="Disordered" evidence="18">
    <location>
        <begin position="341"/>
        <end position="380"/>
    </location>
</feature>
<keyword evidence="5" id="KW-0808">Transferase</keyword>
<evidence type="ECO:0000256" key="17">
    <source>
        <dbReference type="ARBA" id="ARBA00034523"/>
    </source>
</evidence>
<evidence type="ECO:0000256" key="16">
    <source>
        <dbReference type="ARBA" id="ARBA00034438"/>
    </source>
</evidence>
<dbReference type="GO" id="GO:0016562">
    <property type="term" value="P:protein import into peroxisome matrix, receptor recycling"/>
    <property type="evidence" value="ECO:0007669"/>
    <property type="project" value="UniProtKB-ARBA"/>
</dbReference>
<dbReference type="GO" id="GO:0016567">
    <property type="term" value="P:protein ubiquitination"/>
    <property type="evidence" value="ECO:0007669"/>
    <property type="project" value="UniProtKB-ARBA"/>
</dbReference>
<organism evidence="20 21">
    <name type="scientific">Malassezia sympodialis (strain ATCC 42132)</name>
    <name type="common">Atopic eczema-associated yeast</name>
    <dbReference type="NCBI Taxonomy" id="1230383"/>
    <lineage>
        <taxon>Eukaryota</taxon>
        <taxon>Fungi</taxon>
        <taxon>Dikarya</taxon>
        <taxon>Basidiomycota</taxon>
        <taxon>Ustilaginomycotina</taxon>
        <taxon>Malasseziomycetes</taxon>
        <taxon>Malasseziales</taxon>
        <taxon>Malasseziaceae</taxon>
        <taxon>Malassezia</taxon>
    </lineage>
</organism>
<dbReference type="Proteomes" id="UP000186303">
    <property type="component" value="Chromosome 3"/>
</dbReference>
<dbReference type="OMA" id="CYVCIAK"/>
<dbReference type="STRING" id="1230383.M5EDX5"/>
<evidence type="ECO:0000256" key="9">
    <source>
        <dbReference type="ARBA" id="ARBA00022786"/>
    </source>
</evidence>
<reference evidence="21" key="1">
    <citation type="journal article" date="2017" name="Nucleic Acids Res.">
        <title>Proteogenomics produces comprehensive and highly accurate protein-coding gene annotation in a complete genome assembly of Malassezia sympodialis.</title>
        <authorList>
            <person name="Zhu Y."/>
            <person name="Engstroem P.G."/>
            <person name="Tellgren-Roth C."/>
            <person name="Baudo C.D."/>
            <person name="Kennell J.C."/>
            <person name="Sun S."/>
            <person name="Billmyre R.B."/>
            <person name="Schroeder M.S."/>
            <person name="Andersson A."/>
            <person name="Holm T."/>
            <person name="Sigurgeirsson B."/>
            <person name="Wu G."/>
            <person name="Sankaranarayanan S.R."/>
            <person name="Siddharthan R."/>
            <person name="Sanyal K."/>
            <person name="Lundeberg J."/>
            <person name="Nystedt B."/>
            <person name="Boekhout T."/>
            <person name="Dawson T.L. Jr."/>
            <person name="Heitman J."/>
            <person name="Scheynius A."/>
            <person name="Lehtioe J."/>
        </authorList>
    </citation>
    <scope>NUCLEOTIDE SEQUENCE [LARGE SCALE GENOMIC DNA]</scope>
    <source>
        <strain evidence="21">ATCC 42132</strain>
    </source>
</reference>
<keyword evidence="12" id="KW-1133">Transmembrane helix</keyword>
<comment type="similarity">
    <text evidence="3">Belongs to the pex2/pex10/pex12 family.</text>
</comment>
<keyword evidence="11" id="KW-0653">Protein transport</keyword>
<evidence type="ECO:0000259" key="19">
    <source>
        <dbReference type="Pfam" id="PF04757"/>
    </source>
</evidence>
<comment type="pathway">
    <text evidence="2">Protein modification; protein ubiquitination.</text>
</comment>
<keyword evidence="9" id="KW-0833">Ubl conjugation pathway</keyword>
<evidence type="ECO:0000256" key="14">
    <source>
        <dbReference type="ARBA" id="ARBA00023140"/>
    </source>
</evidence>
<feature type="compositionally biased region" description="Basic and acidic residues" evidence="18">
    <location>
        <begin position="365"/>
        <end position="380"/>
    </location>
</feature>
<evidence type="ECO:0000256" key="15">
    <source>
        <dbReference type="ARBA" id="ARBA00032511"/>
    </source>
</evidence>
<keyword evidence="4" id="KW-0813">Transport</keyword>
<dbReference type="GO" id="GO:0061630">
    <property type="term" value="F:ubiquitin protein ligase activity"/>
    <property type="evidence" value="ECO:0007669"/>
    <property type="project" value="UniProtKB-EC"/>
</dbReference>
<evidence type="ECO:0000256" key="8">
    <source>
        <dbReference type="ARBA" id="ARBA00022771"/>
    </source>
</evidence>
<dbReference type="PANTHER" id="PTHR48178">
    <property type="entry name" value="PEROXISOME BIOGENESIS FACTOR 2"/>
    <property type="match status" value="1"/>
</dbReference>
<dbReference type="RefSeq" id="XP_018741840.1">
    <property type="nucleotide sequence ID" value="XM_018885262.1"/>
</dbReference>
<evidence type="ECO:0000256" key="11">
    <source>
        <dbReference type="ARBA" id="ARBA00022927"/>
    </source>
</evidence>
<name>M5EDX5_MALS4</name>
<dbReference type="AlphaFoldDB" id="M5EDX5"/>
<evidence type="ECO:0000256" key="1">
    <source>
        <dbReference type="ARBA" id="ARBA00004585"/>
    </source>
</evidence>
<evidence type="ECO:0000256" key="18">
    <source>
        <dbReference type="SAM" id="MobiDB-lite"/>
    </source>
</evidence>
<evidence type="ECO:0000256" key="5">
    <source>
        <dbReference type="ARBA" id="ARBA00022679"/>
    </source>
</evidence>
<dbReference type="GO" id="GO:0008270">
    <property type="term" value="F:zinc ion binding"/>
    <property type="evidence" value="ECO:0007669"/>
    <property type="project" value="UniProtKB-KW"/>
</dbReference>
<dbReference type="KEGG" id="msym:MSY001_3364"/>
<comment type="catalytic activity">
    <reaction evidence="16">
        <text>[E2 ubiquitin-conjugating enzyme]-S-ubiquitinyl-L-cysteine + [acceptor protein]-L-cysteine = [E2 ubiquitin-conjugating enzyme]-L-cysteine + [acceptor protein]-S-ubiquitinyl-L-cysteine.</text>
        <dbReference type="EC" id="2.3.2.36"/>
    </reaction>
</comment>
<keyword evidence="7" id="KW-0479">Metal-binding</keyword>
<accession>M5EDX5</accession>
<dbReference type="EC" id="2.3.2.36" evidence="17"/>
<dbReference type="EMBL" id="LT671823">
    <property type="protein sequence ID" value="SHO77696.1"/>
    <property type="molecule type" value="Genomic_DNA"/>
</dbReference>
<evidence type="ECO:0000256" key="13">
    <source>
        <dbReference type="ARBA" id="ARBA00023136"/>
    </source>
</evidence>
<dbReference type="PANTHER" id="PTHR48178:SF1">
    <property type="entry name" value="PEROXISOME BIOGENESIS FACTOR 2"/>
    <property type="match status" value="1"/>
</dbReference>
<comment type="subcellular location">
    <subcellularLocation>
        <location evidence="1">Peroxisome membrane</location>
        <topology evidence="1">Multi-pass membrane protein</topology>
    </subcellularLocation>
</comment>
<dbReference type="GO" id="GO:0005778">
    <property type="term" value="C:peroxisomal membrane"/>
    <property type="evidence" value="ECO:0007669"/>
    <property type="project" value="UniProtKB-SubCell"/>
</dbReference>
<keyword evidence="10" id="KW-0862">Zinc</keyword>
<evidence type="ECO:0000313" key="20">
    <source>
        <dbReference type="EMBL" id="SHO77696.1"/>
    </source>
</evidence>
<dbReference type="Pfam" id="PF04757">
    <property type="entry name" value="Pex2_Pex12"/>
    <property type="match status" value="1"/>
</dbReference>
<evidence type="ECO:0000256" key="4">
    <source>
        <dbReference type="ARBA" id="ARBA00022448"/>
    </source>
</evidence>
<dbReference type="HOGENOM" id="CLU_024591_0_0_1"/>
<evidence type="ECO:0000256" key="7">
    <source>
        <dbReference type="ARBA" id="ARBA00022723"/>
    </source>
</evidence>
<gene>
    <name evidence="20" type="ORF">MSYG_2038</name>
</gene>
<feature type="compositionally biased region" description="Pro residues" evidence="18">
    <location>
        <begin position="341"/>
        <end position="354"/>
    </location>
</feature>